<sequence>MNPVILLDEVDKIGSNSRKGDPEAALLEVLDPEQNTNFHDMYIGFPIDLSQVLFICTANDLWELSDPLRDRMEVIELSGYNYFEKIEICQKYIIPRQVLRNGLPENSVIIDDDTILKIAVNYTRESGIRNMERLISSICRTKAIEFTEAMDDSISNEKETSIPESYNPVVLSSDLPKYIGIPPHLSEVDSFPTEPTKIQQPYGLVNGLSYNSDGSGSLLKFEMVGLPGPQNLMCTGRLGEVILESSQIANTLVAQVLNNRLLRFGSGSIKNSEHSKDGTRLNELIERYKNLDIHLHVPEGSISKDGPSAGVTMTLCLLSLILQKPVPQNVAMTGEITLTGKVLPIGGLKEKLLGAHLTGRISKVLVPRLNRKDIIEDYIYNLHDREVANELLNVMILDEEKLLQCGLRGNVHDAPEEWIKEKLGIDIVYVDEFTDVLDAVWNGDVYIAGKESGLKERSRL</sequence>
<evidence type="ECO:0000313" key="2">
    <source>
        <dbReference type="Proteomes" id="UP001165064"/>
    </source>
</evidence>
<organism evidence="1 2">
    <name type="scientific">Ambrosiozyma monospora</name>
    <name type="common">Yeast</name>
    <name type="synonym">Endomycopsis monosporus</name>
    <dbReference type="NCBI Taxonomy" id="43982"/>
    <lineage>
        <taxon>Eukaryota</taxon>
        <taxon>Fungi</taxon>
        <taxon>Dikarya</taxon>
        <taxon>Ascomycota</taxon>
        <taxon>Saccharomycotina</taxon>
        <taxon>Pichiomycetes</taxon>
        <taxon>Pichiales</taxon>
        <taxon>Pichiaceae</taxon>
        <taxon>Ambrosiozyma</taxon>
    </lineage>
</organism>
<name>A0ACB5TCC0_AMBMO</name>
<reference evidence="1" key="1">
    <citation type="submission" date="2023-04" db="EMBL/GenBank/DDBJ databases">
        <title>Ambrosiozyma monospora NBRC 10751.</title>
        <authorList>
            <person name="Ichikawa N."/>
            <person name="Sato H."/>
            <person name="Tonouchi N."/>
        </authorList>
    </citation>
    <scope>NUCLEOTIDE SEQUENCE</scope>
    <source>
        <strain evidence="1">NBRC 10751</strain>
    </source>
</reference>
<keyword evidence="2" id="KW-1185">Reference proteome</keyword>
<evidence type="ECO:0000313" key="1">
    <source>
        <dbReference type="EMBL" id="GME84607.1"/>
    </source>
</evidence>
<proteinExistence type="predicted"/>
<dbReference type="EMBL" id="BSXS01005617">
    <property type="protein sequence ID" value="GME84607.1"/>
    <property type="molecule type" value="Genomic_DNA"/>
</dbReference>
<gene>
    <name evidence="1" type="ORF">Amon02_000696200</name>
</gene>
<protein>
    <submittedName>
        <fullName evidence="1">Unnamed protein product</fullName>
    </submittedName>
</protein>
<dbReference type="Proteomes" id="UP001165064">
    <property type="component" value="Unassembled WGS sequence"/>
</dbReference>
<comment type="caution">
    <text evidence="1">The sequence shown here is derived from an EMBL/GenBank/DDBJ whole genome shotgun (WGS) entry which is preliminary data.</text>
</comment>
<accession>A0ACB5TCC0</accession>